<protein>
    <recommendedName>
        <fullName evidence="4">Histidine kinase</fullName>
    </recommendedName>
</protein>
<evidence type="ECO:0000256" key="1">
    <source>
        <dbReference type="SAM" id="Phobius"/>
    </source>
</evidence>
<feature type="transmembrane region" description="Helical" evidence="1">
    <location>
        <begin position="97"/>
        <end position="122"/>
    </location>
</feature>
<dbReference type="KEGG" id="harc:HARCEL1_02280"/>
<evidence type="ECO:0008006" key="4">
    <source>
        <dbReference type="Google" id="ProtNLM"/>
    </source>
</evidence>
<evidence type="ECO:0000313" key="3">
    <source>
        <dbReference type="Proteomes" id="UP000244727"/>
    </source>
</evidence>
<accession>A0A2R4X475</accession>
<feature type="transmembrane region" description="Helical" evidence="1">
    <location>
        <begin position="142"/>
        <end position="162"/>
    </location>
</feature>
<keyword evidence="1" id="KW-0812">Transmembrane</keyword>
<reference evidence="2 3" key="1">
    <citation type="submission" date="2018-04" db="EMBL/GenBank/DDBJ databases">
        <title>Halococcoides cellulosivorans gen. nov., sp. nov., an extremely halophilic cellulose-utilizing haloarchaeon from hypersaline lakes.</title>
        <authorList>
            <person name="Sorokin D.Y."/>
            <person name="Toshchakov S.V."/>
            <person name="Samarov N.I."/>
            <person name="Korzhenkov A."/>
            <person name="Kublanov I.V."/>
        </authorList>
    </citation>
    <scope>NUCLEOTIDE SEQUENCE [LARGE SCALE GENOMIC DNA]</scope>
    <source>
        <strain evidence="2 3">HArcel1</strain>
    </source>
</reference>
<keyword evidence="1" id="KW-1133">Transmembrane helix</keyword>
<dbReference type="AlphaFoldDB" id="A0A2R4X475"/>
<dbReference type="RefSeq" id="WP_108384052.1">
    <property type="nucleotide sequence ID" value="NZ_CP028858.1"/>
</dbReference>
<name>A0A2R4X475_9EURY</name>
<dbReference type="EMBL" id="CP028858">
    <property type="protein sequence ID" value="AWB28604.1"/>
    <property type="molecule type" value="Genomic_DNA"/>
</dbReference>
<sequence length="164" mass="16604">MATEQATGREVQNANLRAWLAGAAGGVVGSLGFGAIMYAIMAPPLLTMAIPAMYGIAGPAPAIGWVIHVFHGVTLAIAYVAIVSFSPLDALARRLDGAIGLGIAYGVLTTIGLAVVVMPLWLSAVGFAGAPAFPNVSVPGTLYSTLGHVVYAIPVAVAYALVTE</sequence>
<proteinExistence type="predicted"/>
<keyword evidence="3" id="KW-1185">Reference proteome</keyword>
<evidence type="ECO:0000313" key="2">
    <source>
        <dbReference type="EMBL" id="AWB28604.1"/>
    </source>
</evidence>
<dbReference type="GeneID" id="36511297"/>
<feature type="transmembrane region" description="Helical" evidence="1">
    <location>
        <begin position="62"/>
        <end position="85"/>
    </location>
</feature>
<keyword evidence="1" id="KW-0472">Membrane</keyword>
<gene>
    <name evidence="2" type="ORF">HARCEL1_02280</name>
</gene>
<dbReference type="Proteomes" id="UP000244727">
    <property type="component" value="Chromosome"/>
</dbReference>
<feature type="transmembrane region" description="Helical" evidence="1">
    <location>
        <begin position="18"/>
        <end position="42"/>
    </location>
</feature>
<organism evidence="2 3">
    <name type="scientific">Halococcoides cellulosivorans</name>
    <dbReference type="NCBI Taxonomy" id="1679096"/>
    <lineage>
        <taxon>Archaea</taxon>
        <taxon>Methanobacteriati</taxon>
        <taxon>Methanobacteriota</taxon>
        <taxon>Stenosarchaea group</taxon>
        <taxon>Halobacteria</taxon>
        <taxon>Halobacteriales</taxon>
        <taxon>Haloarculaceae</taxon>
        <taxon>Halococcoides</taxon>
    </lineage>
</organism>